<feature type="transmembrane region" description="Helical" evidence="15">
    <location>
        <begin position="20"/>
        <end position="42"/>
    </location>
</feature>
<dbReference type="InterPro" id="IPR033479">
    <property type="entry name" value="dCache_1"/>
</dbReference>
<evidence type="ECO:0000256" key="14">
    <source>
        <dbReference type="SAM" id="Coils"/>
    </source>
</evidence>
<dbReference type="Pfam" id="PF02518">
    <property type="entry name" value="HATPase_c"/>
    <property type="match status" value="1"/>
</dbReference>
<evidence type="ECO:0000259" key="16">
    <source>
        <dbReference type="PROSITE" id="PS50109"/>
    </source>
</evidence>
<dbReference type="GO" id="GO:0005886">
    <property type="term" value="C:plasma membrane"/>
    <property type="evidence" value="ECO:0007669"/>
    <property type="project" value="UniProtKB-SubCell"/>
</dbReference>
<protein>
    <recommendedName>
        <fullName evidence="3">histidine kinase</fullName>
        <ecNumber evidence="3">2.7.13.3</ecNumber>
    </recommendedName>
</protein>
<proteinExistence type="predicted"/>
<dbReference type="SUPFAM" id="SSF55874">
    <property type="entry name" value="ATPase domain of HSP90 chaperone/DNA topoisomerase II/histidine kinase"/>
    <property type="match status" value="1"/>
</dbReference>
<keyword evidence="9 17" id="KW-0418">Kinase</keyword>
<dbReference type="CDD" id="cd00082">
    <property type="entry name" value="HisKA"/>
    <property type="match status" value="1"/>
</dbReference>
<keyword evidence="11 15" id="KW-1133">Transmembrane helix</keyword>
<dbReference type="AlphaFoldDB" id="A0A653A556"/>
<dbReference type="Gene3D" id="1.10.287.130">
    <property type="match status" value="1"/>
</dbReference>
<keyword evidence="6" id="KW-0808">Transferase</keyword>
<evidence type="ECO:0000256" key="8">
    <source>
        <dbReference type="ARBA" id="ARBA00022741"/>
    </source>
</evidence>
<comment type="subcellular location">
    <subcellularLocation>
        <location evidence="2">Cell membrane</location>
        <topology evidence="2">Multi-pass membrane protein</topology>
    </subcellularLocation>
</comment>
<keyword evidence="13 15" id="KW-0472">Membrane</keyword>
<dbReference type="Pfam" id="PF02743">
    <property type="entry name" value="dCache_1"/>
    <property type="match status" value="1"/>
</dbReference>
<dbReference type="EC" id="2.7.13.3" evidence="3"/>
<comment type="catalytic activity">
    <reaction evidence="1">
        <text>ATP + protein L-histidine = ADP + protein N-phospho-L-histidine.</text>
        <dbReference type="EC" id="2.7.13.3"/>
    </reaction>
</comment>
<dbReference type="InterPro" id="IPR036097">
    <property type="entry name" value="HisK_dim/P_sf"/>
</dbReference>
<accession>A0A653A556</accession>
<dbReference type="PANTHER" id="PTHR43065:SF46">
    <property type="entry name" value="C4-DICARBOXYLATE TRANSPORT SENSOR PROTEIN DCTB"/>
    <property type="match status" value="1"/>
</dbReference>
<keyword evidence="5" id="KW-0597">Phosphoprotein</keyword>
<evidence type="ECO:0000313" key="17">
    <source>
        <dbReference type="EMBL" id="VBB42802.1"/>
    </source>
</evidence>
<evidence type="ECO:0000256" key="4">
    <source>
        <dbReference type="ARBA" id="ARBA00022475"/>
    </source>
</evidence>
<dbReference type="SMART" id="SM00387">
    <property type="entry name" value="HATPase_c"/>
    <property type="match status" value="1"/>
</dbReference>
<evidence type="ECO:0000256" key="12">
    <source>
        <dbReference type="ARBA" id="ARBA00023012"/>
    </source>
</evidence>
<sequence length="574" mass="64482">MKMFSESGKLDYHSLVINRILTTVLVSVIPMVLAAGVIFYQFRTSYQEKVRAHLTTLMKKHKERIDTFLNERLGNIRFLSHRCMLEASNQRGFMEETLAALQRDIGPIYVDLGLVDDRGMQVAYAGPYRLGGAHYADAEWFRQAMQNDYVISDVFLGLRGLPHFIVAVKKTWQEKDWVLRATIDFGAFNTLVENIRIGETGFAFILNREGQFQTKPLFEVAAASVPYKKMLSAEVREDEVQILEMKDDYGQENLYASAFLKGGDWLLVYQQRTSEAFADIRRTLNVTAIIILLGALASITLAVVRVKTMARRLEEADREKEMMNDQIVEAGKLASVGELAAGIAHEINNPVAIMAEEAGWIEDLLEDVPPDLENLTEIQRALKQIRTQGKRCKEITHKLLSFARRTDSTVREVDLGEIVEEIVEISAQRARYSNATIHTEIEETLPRIQASSTEIQQVFLNLINNALDAMEKTGGRIDITGRSDGKDIVFEIADTGSGIPAANLNKIFDPFFTTKQVGKGTGLGLSICYGIIRKMGGEITVQSRVDEGTRFTIRIPVMTPVEDSKRGNGFRRAM</sequence>
<gene>
    <name evidence="17" type="ORF">TRIP_B220050</name>
</gene>
<dbReference type="Gene3D" id="3.30.565.10">
    <property type="entry name" value="Histidine kinase-like ATPase, C-terminal domain"/>
    <property type="match status" value="1"/>
</dbReference>
<feature type="transmembrane region" description="Helical" evidence="15">
    <location>
        <begin position="284"/>
        <end position="304"/>
    </location>
</feature>
<dbReference type="InterPro" id="IPR003594">
    <property type="entry name" value="HATPase_dom"/>
</dbReference>
<evidence type="ECO:0000256" key="9">
    <source>
        <dbReference type="ARBA" id="ARBA00022777"/>
    </source>
</evidence>
<keyword evidence="4" id="KW-1003">Cell membrane</keyword>
<keyword evidence="10" id="KW-0067">ATP-binding</keyword>
<evidence type="ECO:0000256" key="2">
    <source>
        <dbReference type="ARBA" id="ARBA00004651"/>
    </source>
</evidence>
<feature type="domain" description="Histidine kinase" evidence="16">
    <location>
        <begin position="342"/>
        <end position="559"/>
    </location>
</feature>
<evidence type="ECO:0000256" key="7">
    <source>
        <dbReference type="ARBA" id="ARBA00022692"/>
    </source>
</evidence>
<keyword evidence="7 15" id="KW-0812">Transmembrane</keyword>
<name>A0A653A556_UNCDX</name>
<dbReference type="EMBL" id="UPXX01000015">
    <property type="protein sequence ID" value="VBB42802.1"/>
    <property type="molecule type" value="Genomic_DNA"/>
</dbReference>
<dbReference type="Gene3D" id="3.30.450.20">
    <property type="entry name" value="PAS domain"/>
    <property type="match status" value="2"/>
</dbReference>
<dbReference type="PRINTS" id="PR00344">
    <property type="entry name" value="BCTRLSENSOR"/>
</dbReference>
<dbReference type="InterPro" id="IPR005467">
    <property type="entry name" value="His_kinase_dom"/>
</dbReference>
<evidence type="ECO:0000256" key="10">
    <source>
        <dbReference type="ARBA" id="ARBA00022840"/>
    </source>
</evidence>
<reference evidence="17" key="1">
    <citation type="submission" date="2018-07" db="EMBL/GenBank/DDBJ databases">
        <authorList>
            <consortium name="Genoscope - CEA"/>
            <person name="William W."/>
        </authorList>
    </citation>
    <scope>NUCLEOTIDE SEQUENCE</scope>
    <source>
        <strain evidence="17">IK1</strain>
    </source>
</reference>
<feature type="coiled-coil region" evidence="14">
    <location>
        <begin position="306"/>
        <end position="333"/>
    </location>
</feature>
<dbReference type="PANTHER" id="PTHR43065">
    <property type="entry name" value="SENSOR HISTIDINE KINASE"/>
    <property type="match status" value="1"/>
</dbReference>
<dbReference type="InterPro" id="IPR036890">
    <property type="entry name" value="HATPase_C_sf"/>
</dbReference>
<dbReference type="InterPro" id="IPR004358">
    <property type="entry name" value="Sig_transdc_His_kin-like_C"/>
</dbReference>
<evidence type="ECO:0000256" key="15">
    <source>
        <dbReference type="SAM" id="Phobius"/>
    </source>
</evidence>
<dbReference type="SUPFAM" id="SSF47384">
    <property type="entry name" value="Homodimeric domain of signal transducing histidine kinase"/>
    <property type="match status" value="1"/>
</dbReference>
<evidence type="ECO:0000256" key="6">
    <source>
        <dbReference type="ARBA" id="ARBA00022679"/>
    </source>
</evidence>
<evidence type="ECO:0000256" key="3">
    <source>
        <dbReference type="ARBA" id="ARBA00012438"/>
    </source>
</evidence>
<keyword evidence="12" id="KW-0902">Two-component regulatory system</keyword>
<dbReference type="Pfam" id="PF00512">
    <property type="entry name" value="HisKA"/>
    <property type="match status" value="1"/>
</dbReference>
<evidence type="ECO:0000256" key="1">
    <source>
        <dbReference type="ARBA" id="ARBA00000085"/>
    </source>
</evidence>
<keyword evidence="8" id="KW-0547">Nucleotide-binding</keyword>
<dbReference type="SMART" id="SM00388">
    <property type="entry name" value="HisKA"/>
    <property type="match status" value="1"/>
</dbReference>
<dbReference type="GO" id="GO:0000155">
    <property type="term" value="F:phosphorelay sensor kinase activity"/>
    <property type="evidence" value="ECO:0007669"/>
    <property type="project" value="InterPro"/>
</dbReference>
<evidence type="ECO:0000256" key="5">
    <source>
        <dbReference type="ARBA" id="ARBA00022553"/>
    </source>
</evidence>
<organism evidence="17">
    <name type="scientific">Uncultured Desulfatiglans sp</name>
    <dbReference type="NCBI Taxonomy" id="1748965"/>
    <lineage>
        <taxon>Bacteria</taxon>
        <taxon>Pseudomonadati</taxon>
        <taxon>Thermodesulfobacteriota</taxon>
        <taxon>Desulfobacteria</taxon>
        <taxon>Desulfatiglandales</taxon>
        <taxon>Desulfatiglandaceae</taxon>
        <taxon>Desulfatiglans</taxon>
        <taxon>environmental samples</taxon>
    </lineage>
</organism>
<evidence type="ECO:0000256" key="11">
    <source>
        <dbReference type="ARBA" id="ARBA00022989"/>
    </source>
</evidence>
<dbReference type="GO" id="GO:0005524">
    <property type="term" value="F:ATP binding"/>
    <property type="evidence" value="ECO:0007669"/>
    <property type="project" value="UniProtKB-KW"/>
</dbReference>
<evidence type="ECO:0000256" key="13">
    <source>
        <dbReference type="ARBA" id="ARBA00023136"/>
    </source>
</evidence>
<dbReference type="PROSITE" id="PS50109">
    <property type="entry name" value="HIS_KIN"/>
    <property type="match status" value="1"/>
</dbReference>
<keyword evidence="14" id="KW-0175">Coiled coil</keyword>
<dbReference type="InterPro" id="IPR003661">
    <property type="entry name" value="HisK_dim/P_dom"/>
</dbReference>